<feature type="region of interest" description="Disordered" evidence="1">
    <location>
        <begin position="18"/>
        <end position="42"/>
    </location>
</feature>
<name>A0A0F8YDS8_9ZZZZ</name>
<feature type="compositionally biased region" description="Basic residues" evidence="1">
    <location>
        <begin position="31"/>
        <end position="41"/>
    </location>
</feature>
<dbReference type="AlphaFoldDB" id="A0A0F8YDS8"/>
<proteinExistence type="predicted"/>
<sequence length="159" mass="17907">MSESKKPRLRIEEPSVVPLRHVEDTGERYHGPHGRPTRMKKPTVSEIAALWDKATPGDWIVRTHPEKDDFFVEAPAAMGEPYGTEILGDEDYPTKRADAEAIVKAKAYHPYLLDLVERMGKALDEYGDHTAPCDVSDTTCTCGWEKARALLEELRNSDD</sequence>
<accession>A0A0F8YDS8</accession>
<comment type="caution">
    <text evidence="2">The sequence shown here is derived from an EMBL/GenBank/DDBJ whole genome shotgun (WGS) entry which is preliminary data.</text>
</comment>
<evidence type="ECO:0000313" key="2">
    <source>
        <dbReference type="EMBL" id="KKK79563.1"/>
    </source>
</evidence>
<reference evidence="2" key="1">
    <citation type="journal article" date="2015" name="Nature">
        <title>Complex archaea that bridge the gap between prokaryotes and eukaryotes.</title>
        <authorList>
            <person name="Spang A."/>
            <person name="Saw J.H."/>
            <person name="Jorgensen S.L."/>
            <person name="Zaremba-Niedzwiedzka K."/>
            <person name="Martijn J."/>
            <person name="Lind A.E."/>
            <person name="van Eijk R."/>
            <person name="Schleper C."/>
            <person name="Guy L."/>
            <person name="Ettema T.J."/>
        </authorList>
    </citation>
    <scope>NUCLEOTIDE SEQUENCE</scope>
</reference>
<organism evidence="2">
    <name type="scientific">marine sediment metagenome</name>
    <dbReference type="NCBI Taxonomy" id="412755"/>
    <lineage>
        <taxon>unclassified sequences</taxon>
        <taxon>metagenomes</taxon>
        <taxon>ecological metagenomes</taxon>
    </lineage>
</organism>
<feature type="compositionally biased region" description="Basic and acidic residues" evidence="1">
    <location>
        <begin position="20"/>
        <end position="30"/>
    </location>
</feature>
<dbReference type="EMBL" id="LAZR01053969">
    <property type="protein sequence ID" value="KKK79563.1"/>
    <property type="molecule type" value="Genomic_DNA"/>
</dbReference>
<evidence type="ECO:0000256" key="1">
    <source>
        <dbReference type="SAM" id="MobiDB-lite"/>
    </source>
</evidence>
<gene>
    <name evidence="2" type="ORF">LCGC14_2832240</name>
</gene>
<protein>
    <submittedName>
        <fullName evidence="2">Uncharacterized protein</fullName>
    </submittedName>
</protein>